<feature type="domain" description="Mmc1 C-terminal" evidence="2">
    <location>
        <begin position="380"/>
        <end position="585"/>
    </location>
</feature>
<feature type="region of interest" description="Disordered" evidence="1">
    <location>
        <begin position="22"/>
        <end position="44"/>
    </location>
</feature>
<feature type="compositionally biased region" description="Low complexity" evidence="1">
    <location>
        <begin position="22"/>
        <end position="43"/>
    </location>
</feature>
<reference evidence="3" key="1">
    <citation type="journal article" date="2014" name="Genome Announc.">
        <title>Draft genome sequence of Rhodosporidium toruloides CECT1137, an oleaginous yeast of biotechnological interest.</title>
        <authorList>
            <person name="Morin N."/>
            <person name="Calcas X."/>
            <person name="Devillers H."/>
            <person name="Durrens P."/>
            <person name="Sherman D.J."/>
            <person name="Nicaud J.-M."/>
            <person name="Neuveglise C."/>
        </authorList>
    </citation>
    <scope>NUCLEOTIDE SEQUENCE</scope>
    <source>
        <strain evidence="3">CECT1137</strain>
    </source>
</reference>
<evidence type="ECO:0000256" key="1">
    <source>
        <dbReference type="SAM" id="MobiDB-lite"/>
    </source>
</evidence>
<proteinExistence type="predicted"/>
<dbReference type="AlphaFoldDB" id="A0A061AXY0"/>
<evidence type="ECO:0000259" key="2">
    <source>
        <dbReference type="Pfam" id="PF23868"/>
    </source>
</evidence>
<dbReference type="InterPro" id="IPR056196">
    <property type="entry name" value="Mmc1_C"/>
</dbReference>
<dbReference type="Pfam" id="PF23867">
    <property type="entry name" value="Mmc1_N"/>
    <property type="match status" value="1"/>
</dbReference>
<dbReference type="PANTHER" id="PTHR38644">
    <property type="entry name" value="EXPRESSED PROTEIN"/>
    <property type="match status" value="1"/>
</dbReference>
<protein>
    <submittedName>
        <fullName evidence="3">RHTO0S06e09384g1_1</fullName>
    </submittedName>
</protein>
<sequence>MLRTRARHAACTCSRLSTSAPRLARRTLSSSSTPSPQPRSSQPAFLLRDLRQLLGRYPLLDEAWNSRLERAVADLERARKARIAVVGDQQSGAAELVSALLDDPLASNADVTVALEARRLGKDAPEALVISYGEDGSATSSEVKVPSAWLREIQAEVVEVQHGDVPPLESSFSSLHLSDIVVLVLSDSSLLSSVPAQTVLYNLHQKPNLLVALNCPDATPSASASPLRTLEHQLKTLFPADEEPRTFVISTKQALAGLEALQPSEPDQPPSYDDFQHNYLASQIPHIHQLLTTAITSSTSSSVPTPLQTQTAAYVLSAALHRAAFAGAQIADSLTSASSSLSALSQQTDEQCASLRTLLGVEPATGLMRVPKDELAGAAKALDELFLTRLAWYKLPYRVDDLAAEIALVVERTYLPKFEDSLVFASGKALSLASVLGDKTDKVLSSPLFSLSPTSEALSPSAKLASLYSPTLLNAIDQAARDASTALSSTPTSLSSAVTHRRNQITSPGGPVEALQRRAQKSIIRSSTLALSSTGLAIASELSTFAELGTNFGAGLLGVTISCWWLQRGWEKAKKRFKKDVFERITGGLEEDLGVRAARLTERAAFKARTTVAMAGEVVMRKQGEWEKVRRQLAEIERRRKEMEGTQDAPERTQGKKAARA</sequence>
<feature type="region of interest" description="Disordered" evidence="1">
    <location>
        <begin position="638"/>
        <end position="661"/>
    </location>
</feature>
<name>A0A061AXY0_RHOTO</name>
<feature type="compositionally biased region" description="Basic and acidic residues" evidence="1">
    <location>
        <begin position="638"/>
        <end position="654"/>
    </location>
</feature>
<evidence type="ECO:0000313" key="3">
    <source>
        <dbReference type="EMBL" id="CDR42065.1"/>
    </source>
</evidence>
<dbReference type="Pfam" id="PF23868">
    <property type="entry name" value="Mmc1_C"/>
    <property type="match status" value="1"/>
</dbReference>
<dbReference type="OrthoDB" id="5319015at2759"/>
<organism evidence="3">
    <name type="scientific">Rhodotorula toruloides</name>
    <name type="common">Yeast</name>
    <name type="synonym">Rhodosporidium toruloides</name>
    <dbReference type="NCBI Taxonomy" id="5286"/>
    <lineage>
        <taxon>Eukaryota</taxon>
        <taxon>Fungi</taxon>
        <taxon>Dikarya</taxon>
        <taxon>Basidiomycota</taxon>
        <taxon>Pucciniomycotina</taxon>
        <taxon>Microbotryomycetes</taxon>
        <taxon>Sporidiobolales</taxon>
        <taxon>Sporidiobolaceae</taxon>
        <taxon>Rhodotorula</taxon>
    </lineage>
</organism>
<accession>A0A061AXY0</accession>
<dbReference type="PANTHER" id="PTHR38644:SF1">
    <property type="entry name" value="EXPRESSED PROTEIN"/>
    <property type="match status" value="1"/>
</dbReference>
<dbReference type="EMBL" id="LK052941">
    <property type="protein sequence ID" value="CDR42065.1"/>
    <property type="molecule type" value="Genomic_DNA"/>
</dbReference>
<gene>
    <name evidence="3" type="ORF">RHTO0S_06e09384g</name>
</gene>